<dbReference type="EMBL" id="SHMR01000001">
    <property type="protein sequence ID" value="RZH68462.1"/>
    <property type="molecule type" value="Genomic_DNA"/>
</dbReference>
<dbReference type="SUPFAM" id="SSF46785">
    <property type="entry name" value="Winged helix' DNA-binding domain"/>
    <property type="match status" value="1"/>
</dbReference>
<sequence>MRMSTAATLALAVLLATTTLGAVAATPSGQSHPVDERSPPAPSPSVSALESPTATSAAVTPPSLERPDTRQIISVRITESGSAEWTIESRFRLTNDTDAQTFDEYADAVVSGHGDTSYDLRLFTRYADLVSESTGREMSVENEGWDEPRIEEHDPESDQASNGTDRIGVISYSFTWTNFATVDGDRIHVGDSFQAAERNVIQTLGAGQRLVVEPPPNYAFVDAPTGTEDGALVWDGPHEFGPDGLQITILAGAGQGSPLFSGGGWLLAAVLGLVIVVAGAVYLLTQRTLDVPISVERLSSLGILARLGEDTGDDREIPAADRADGSEPVASATGDPATDGSEPGTHLEFEESVEDEIDPELLSDEERVLRLLKQNGGRMKQGTIVTETGWSNAKVSQLLSKMADDDEIEKLRIGRENLITLPGVDPTEID</sequence>
<dbReference type="InterPro" id="IPR036390">
    <property type="entry name" value="WH_DNA-bd_sf"/>
</dbReference>
<evidence type="ECO:0000256" key="1">
    <source>
        <dbReference type="SAM" id="MobiDB-lite"/>
    </source>
</evidence>
<dbReference type="Pfam" id="PF24036">
    <property type="entry name" value="DUF7345"/>
    <property type="match status" value="1"/>
</dbReference>
<accession>A0A482XYZ9</accession>
<evidence type="ECO:0000313" key="5">
    <source>
        <dbReference type="EMBL" id="RZH68462.1"/>
    </source>
</evidence>
<dbReference type="Proteomes" id="UP000292704">
    <property type="component" value="Unassembled WGS sequence"/>
</dbReference>
<comment type="caution">
    <text evidence="5">The sequence shown here is derived from an EMBL/GenBank/DDBJ whole genome shotgun (WGS) entry which is preliminary data.</text>
</comment>
<evidence type="ECO:0000313" key="6">
    <source>
        <dbReference type="Proteomes" id="UP000292704"/>
    </source>
</evidence>
<dbReference type="InterPro" id="IPR055767">
    <property type="entry name" value="DUF7343"/>
</dbReference>
<keyword evidence="2" id="KW-0472">Membrane</keyword>
<dbReference type="Pfam" id="PF24034">
    <property type="entry name" value="DUF7343"/>
    <property type="match status" value="1"/>
</dbReference>
<keyword evidence="2" id="KW-1133">Transmembrane helix</keyword>
<feature type="transmembrane region" description="Helical" evidence="2">
    <location>
        <begin position="265"/>
        <end position="284"/>
    </location>
</feature>
<organism evidence="5 6">
    <name type="scientific">Natrinema altunense</name>
    <dbReference type="NCBI Taxonomy" id="222984"/>
    <lineage>
        <taxon>Archaea</taxon>
        <taxon>Methanobacteriati</taxon>
        <taxon>Methanobacteriota</taxon>
        <taxon>Stenosarchaea group</taxon>
        <taxon>Halobacteria</taxon>
        <taxon>Halobacteriales</taxon>
        <taxon>Natrialbaceae</taxon>
        <taxon>Natrinema</taxon>
    </lineage>
</organism>
<protein>
    <recommendedName>
        <fullName evidence="7">Helix-turn-helix domain-containing protein</fullName>
    </recommendedName>
</protein>
<proteinExistence type="predicted"/>
<evidence type="ECO:0000256" key="2">
    <source>
        <dbReference type="SAM" id="Phobius"/>
    </source>
</evidence>
<feature type="domain" description="DUF7345" evidence="4">
    <location>
        <begin position="75"/>
        <end position="218"/>
    </location>
</feature>
<feature type="domain" description="DUF7343" evidence="3">
    <location>
        <begin position="361"/>
        <end position="422"/>
    </location>
</feature>
<evidence type="ECO:0000259" key="3">
    <source>
        <dbReference type="Pfam" id="PF24034"/>
    </source>
</evidence>
<dbReference type="AlphaFoldDB" id="A0A482XYZ9"/>
<feature type="region of interest" description="Disordered" evidence="1">
    <location>
        <begin position="312"/>
        <end position="345"/>
    </location>
</feature>
<name>A0A482XYZ9_9EURY</name>
<evidence type="ECO:0000259" key="4">
    <source>
        <dbReference type="Pfam" id="PF24036"/>
    </source>
</evidence>
<feature type="region of interest" description="Disordered" evidence="1">
    <location>
        <begin position="134"/>
        <end position="164"/>
    </location>
</feature>
<evidence type="ECO:0008006" key="7">
    <source>
        <dbReference type="Google" id="ProtNLM"/>
    </source>
</evidence>
<keyword evidence="2" id="KW-0812">Transmembrane</keyword>
<dbReference type="STRING" id="222984.GCA_000731985_00726"/>
<gene>
    <name evidence="5" type="ORF">ELS17_03075</name>
</gene>
<dbReference type="InterPro" id="IPR055769">
    <property type="entry name" value="DUF7345"/>
</dbReference>
<dbReference type="OrthoDB" id="147932at2157"/>
<reference evidence="5 6" key="1">
    <citation type="submission" date="2019-02" db="EMBL/GenBank/DDBJ databases">
        <title>Genome analysis provides insights into bioremediation potentialities and Haloocin production by Natrinema altunense strain 4.1R isolated from Chott Douz in Tunisian desert.</title>
        <authorList>
            <person name="Najjari A."/>
            <person name="Youssef N."/>
            <person name="Ben Dhia O."/>
            <person name="Ferjani R."/>
            <person name="El Hidri D."/>
            <person name="Ouzari H.I."/>
            <person name="Cherif A."/>
        </authorList>
    </citation>
    <scope>NUCLEOTIDE SEQUENCE [LARGE SCALE GENOMIC DNA]</scope>
    <source>
        <strain evidence="5 6">4.1R</strain>
    </source>
</reference>
<feature type="region of interest" description="Disordered" evidence="1">
    <location>
        <begin position="26"/>
        <end position="67"/>
    </location>
</feature>
<feature type="compositionally biased region" description="Basic and acidic residues" evidence="1">
    <location>
        <begin position="314"/>
        <end position="325"/>
    </location>
</feature>
<dbReference type="RefSeq" id="WP_130169486.1">
    <property type="nucleotide sequence ID" value="NZ_SHMR01000001.1"/>
</dbReference>